<dbReference type="GeneID" id="103517828"/>
<dbReference type="GO" id="GO:0031267">
    <property type="term" value="F:small GTPase binding"/>
    <property type="evidence" value="ECO:0007669"/>
    <property type="project" value="TreeGrafter"/>
</dbReference>
<feature type="compositionally biased region" description="Polar residues" evidence="1">
    <location>
        <begin position="34"/>
        <end position="49"/>
    </location>
</feature>
<feature type="region of interest" description="Disordered" evidence="1">
    <location>
        <begin position="34"/>
        <end position="209"/>
    </location>
</feature>
<dbReference type="GO" id="GO:0005096">
    <property type="term" value="F:GTPase activator activity"/>
    <property type="evidence" value="ECO:0007669"/>
    <property type="project" value="TreeGrafter"/>
</dbReference>
<sequence>MTVVVTNSSNITTKEETRRMPIEILQPNKITFQSDFRGQNISYTMSETATSTDPDTKSKKTPPSDSQPSRPVSIIVQDDDGSQSESGSRPANNEGSESEFSSRTNMGSWEDSSTMSETATSIDPDTKSKSKKTSPSDSQPSRPVSIIIQDDDGSQSESGSRPANNEGSESEFSSRVGDNEGSEISTVPDKYGFLGGQQYKAYPDNKKLSPKVVSQLLKREKKWIAMINAWDEFMGKHYKKNISYTMSETATSTDPDTKSKSKKTSPSDSQPSRPVSIIIPDDDGSQSESGSRPANNEGSESEFSSRTNMGSWEDSHHHPPEMYHEFLKKEADPKYLADIEKDIDRQFFHEMFLSTGDEEKPPPGKVALVNILKAYSIVNPVVGYCQAQAPIAEYLLKLKVALVNILKAYSIVNPVVGYCQAQAPIAAFLLMHMPEEDAFWCLYSICDKYLKGYYSPGMEMIQLDGDILFSLLKKVFPHIHKHLMKQQLDPIMYMTEWFLCAFVRTLPWETLLRVWDMFLCEGVKVFFKTALVIIRMNLPYKTYPKLKKEFPSMYEIAALSECESIFQDGSGDNSNESAVQNLSETQEGVPQYVRNQFLFPPSLFFFYLRQILNLNLTVEDFQYEHQRQTLKRKKKLQLKTTAQAAQKPLDDHEAENSTSAEPPR</sequence>
<keyword evidence="3" id="KW-1185">Reference proteome</keyword>
<dbReference type="PaxDb" id="121845-A0A3Q0JAY6"/>
<dbReference type="PANTHER" id="PTHR47219">
    <property type="entry name" value="RAB GTPASE-ACTIVATING PROTEIN 1-LIKE"/>
    <property type="match status" value="1"/>
</dbReference>
<dbReference type="Proteomes" id="UP000079169">
    <property type="component" value="Unplaced"/>
</dbReference>
<dbReference type="SUPFAM" id="SSF47923">
    <property type="entry name" value="Ypt/Rab-GAP domain of gyp1p"/>
    <property type="match status" value="3"/>
</dbReference>
<dbReference type="SMART" id="SM00164">
    <property type="entry name" value="TBC"/>
    <property type="match status" value="1"/>
</dbReference>
<dbReference type="InterPro" id="IPR000195">
    <property type="entry name" value="Rab-GAP-TBC_dom"/>
</dbReference>
<dbReference type="Gene3D" id="1.10.472.80">
    <property type="entry name" value="Ypt/Rab-GAP domain of gyp1p, domain 3"/>
    <property type="match status" value="1"/>
</dbReference>
<dbReference type="InterPro" id="IPR050302">
    <property type="entry name" value="Rab_GAP_TBC_domain"/>
</dbReference>
<feature type="compositionally biased region" description="Low complexity" evidence="1">
    <location>
        <begin position="638"/>
        <end position="647"/>
    </location>
</feature>
<name>A0A3Q0JAY6_DIACI</name>
<dbReference type="KEGG" id="dci:103517828"/>
<dbReference type="AlphaFoldDB" id="A0A3Q0JAY6"/>
<feature type="compositionally biased region" description="Polar residues" evidence="1">
    <location>
        <begin position="161"/>
        <end position="173"/>
    </location>
</feature>
<proteinExistence type="predicted"/>
<organism evidence="3 4">
    <name type="scientific">Diaphorina citri</name>
    <name type="common">Asian citrus psyllid</name>
    <dbReference type="NCBI Taxonomy" id="121845"/>
    <lineage>
        <taxon>Eukaryota</taxon>
        <taxon>Metazoa</taxon>
        <taxon>Ecdysozoa</taxon>
        <taxon>Arthropoda</taxon>
        <taxon>Hexapoda</taxon>
        <taxon>Insecta</taxon>
        <taxon>Pterygota</taxon>
        <taxon>Neoptera</taxon>
        <taxon>Paraneoptera</taxon>
        <taxon>Hemiptera</taxon>
        <taxon>Sternorrhyncha</taxon>
        <taxon>Psylloidea</taxon>
        <taxon>Psyllidae</taxon>
        <taxon>Diaphorininae</taxon>
        <taxon>Diaphorina</taxon>
    </lineage>
</organism>
<feature type="region of interest" description="Disordered" evidence="1">
    <location>
        <begin position="249"/>
        <end position="317"/>
    </location>
</feature>
<evidence type="ECO:0000256" key="1">
    <source>
        <dbReference type="SAM" id="MobiDB-lite"/>
    </source>
</evidence>
<dbReference type="InterPro" id="IPR035969">
    <property type="entry name" value="Rab-GAP_TBC_sf"/>
</dbReference>
<evidence type="ECO:0000313" key="4">
    <source>
        <dbReference type="RefSeq" id="XP_026685596.1"/>
    </source>
</evidence>
<feature type="domain" description="Rab-GAP TBC" evidence="2">
    <location>
        <begin position="322"/>
        <end position="522"/>
    </location>
</feature>
<reference evidence="4" key="1">
    <citation type="submission" date="2025-08" db="UniProtKB">
        <authorList>
            <consortium name="RefSeq"/>
        </authorList>
    </citation>
    <scope>IDENTIFICATION</scope>
</reference>
<dbReference type="Pfam" id="PF00566">
    <property type="entry name" value="RabGAP-TBC"/>
    <property type="match status" value="2"/>
</dbReference>
<accession>A0A3Q0JAY6</accession>
<dbReference type="Gene3D" id="1.10.8.270">
    <property type="entry name" value="putative rabgap domain of human tbc1 domain family member 14 like domains"/>
    <property type="match status" value="2"/>
</dbReference>
<feature type="compositionally biased region" description="Polar residues" evidence="1">
    <location>
        <begin position="286"/>
        <end position="310"/>
    </location>
</feature>
<feature type="compositionally biased region" description="Polar residues" evidence="1">
    <location>
        <begin position="89"/>
        <end position="119"/>
    </location>
</feature>
<protein>
    <submittedName>
        <fullName evidence="4">Uncharacterized protein LOC103517828</fullName>
    </submittedName>
</protein>
<evidence type="ECO:0000313" key="3">
    <source>
        <dbReference type="Proteomes" id="UP000079169"/>
    </source>
</evidence>
<dbReference type="PANTHER" id="PTHR47219:SF4">
    <property type="entry name" value="TBC1 DOMAIN FAMILY MEMBER 10A"/>
    <property type="match status" value="1"/>
</dbReference>
<evidence type="ECO:0000259" key="2">
    <source>
        <dbReference type="PROSITE" id="PS50086"/>
    </source>
</evidence>
<dbReference type="STRING" id="121845.A0A3Q0JAY6"/>
<feature type="region of interest" description="Disordered" evidence="1">
    <location>
        <begin position="634"/>
        <end position="664"/>
    </location>
</feature>
<dbReference type="RefSeq" id="XP_026685596.1">
    <property type="nucleotide sequence ID" value="XM_026829795.1"/>
</dbReference>
<dbReference type="PROSITE" id="PS50086">
    <property type="entry name" value="TBC_RABGAP"/>
    <property type="match status" value="1"/>
</dbReference>
<feature type="compositionally biased region" description="Low complexity" evidence="1">
    <location>
        <begin position="133"/>
        <end position="148"/>
    </location>
</feature>
<gene>
    <name evidence="4" type="primary">LOC103517828</name>
</gene>
<dbReference type="CTD" id="41390"/>